<evidence type="ECO:0000313" key="2">
    <source>
        <dbReference type="EMBL" id="OTN77439.1"/>
    </source>
</evidence>
<accession>A0A242A939</accession>
<dbReference type="SUPFAM" id="SSF47413">
    <property type="entry name" value="lambda repressor-like DNA-binding domains"/>
    <property type="match status" value="1"/>
</dbReference>
<evidence type="ECO:0000313" key="3">
    <source>
        <dbReference type="Proteomes" id="UP000195043"/>
    </source>
</evidence>
<protein>
    <recommendedName>
        <fullName evidence="1">HTH cro/C1-type domain-containing protein</fullName>
    </recommendedName>
</protein>
<reference evidence="2 3" key="1">
    <citation type="submission" date="2017-05" db="EMBL/GenBank/DDBJ databases">
        <title>The Genome Sequence of Enterococcus sp. 8G7_MSG3316.</title>
        <authorList>
            <consortium name="The Broad Institute Genomics Platform"/>
            <consortium name="The Broad Institute Genomic Center for Infectious Diseases"/>
            <person name="Earl A."/>
            <person name="Manson A."/>
            <person name="Schwartman J."/>
            <person name="Gilmore M."/>
            <person name="Abouelleil A."/>
            <person name="Cao P."/>
            <person name="Chapman S."/>
            <person name="Cusick C."/>
            <person name="Shea T."/>
            <person name="Young S."/>
            <person name="Neafsey D."/>
            <person name="Nusbaum C."/>
            <person name="Birren B."/>
        </authorList>
    </citation>
    <scope>NUCLEOTIDE SEQUENCE [LARGE SCALE GENOMIC DNA]</scope>
    <source>
        <strain evidence="2 3">8G7_MSG3316</strain>
    </source>
</reference>
<organism evidence="2 3">
    <name type="scientific">Candidatus Enterococcus testudinis</name>
    <dbReference type="NCBI Taxonomy" id="1834191"/>
    <lineage>
        <taxon>Bacteria</taxon>
        <taxon>Bacillati</taxon>
        <taxon>Bacillota</taxon>
        <taxon>Bacilli</taxon>
        <taxon>Lactobacillales</taxon>
        <taxon>Enterococcaceae</taxon>
        <taxon>Enterococcus</taxon>
    </lineage>
</organism>
<comment type="caution">
    <text evidence="2">The sequence shown here is derived from an EMBL/GenBank/DDBJ whole genome shotgun (WGS) entry which is preliminary data.</text>
</comment>
<dbReference type="RefSeq" id="WP_086275466.1">
    <property type="nucleotide sequence ID" value="NZ_NGKU01000001.1"/>
</dbReference>
<dbReference type="CDD" id="cd00093">
    <property type="entry name" value="HTH_XRE"/>
    <property type="match status" value="1"/>
</dbReference>
<dbReference type="SMART" id="SM00530">
    <property type="entry name" value="HTH_XRE"/>
    <property type="match status" value="1"/>
</dbReference>
<dbReference type="EMBL" id="NGKU01000001">
    <property type="protein sequence ID" value="OTN77439.1"/>
    <property type="molecule type" value="Genomic_DNA"/>
</dbReference>
<keyword evidence="3" id="KW-1185">Reference proteome</keyword>
<dbReference type="GO" id="GO:0003677">
    <property type="term" value="F:DNA binding"/>
    <property type="evidence" value="ECO:0007669"/>
    <property type="project" value="InterPro"/>
</dbReference>
<name>A0A242A939_9ENTE</name>
<dbReference type="PROSITE" id="PS50943">
    <property type="entry name" value="HTH_CROC1"/>
    <property type="match status" value="1"/>
</dbReference>
<evidence type="ECO:0000259" key="1">
    <source>
        <dbReference type="PROSITE" id="PS50943"/>
    </source>
</evidence>
<sequence>MTLEEAFLLDTLRCRFKYLREDSGLTQQEAAHHLDVPFTDYLLYEEGEHLPDVLTILHAAALYKVSVDYLLGQTETPHRDF</sequence>
<gene>
    <name evidence="2" type="ORF">A5886_002539</name>
</gene>
<feature type="domain" description="HTH cro/C1-type" evidence="1">
    <location>
        <begin position="16"/>
        <end position="70"/>
    </location>
</feature>
<dbReference type="AlphaFoldDB" id="A0A242A939"/>
<dbReference type="InterPro" id="IPR010982">
    <property type="entry name" value="Lambda_DNA-bd_dom_sf"/>
</dbReference>
<dbReference type="InterPro" id="IPR001387">
    <property type="entry name" value="Cro/C1-type_HTH"/>
</dbReference>
<dbReference type="STRING" id="1834191.A5886_002539"/>
<proteinExistence type="predicted"/>
<dbReference type="OrthoDB" id="8115576at2"/>
<dbReference type="Pfam" id="PF01381">
    <property type="entry name" value="HTH_3"/>
    <property type="match status" value="1"/>
</dbReference>
<dbReference type="Gene3D" id="1.10.260.40">
    <property type="entry name" value="lambda repressor-like DNA-binding domains"/>
    <property type="match status" value="1"/>
</dbReference>
<dbReference type="Proteomes" id="UP000195043">
    <property type="component" value="Unassembled WGS sequence"/>
</dbReference>